<dbReference type="Gene3D" id="3.30.460.20">
    <property type="entry name" value="CorA soluble domain-like"/>
    <property type="match status" value="1"/>
</dbReference>
<dbReference type="GO" id="GO:0000287">
    <property type="term" value="F:magnesium ion binding"/>
    <property type="evidence" value="ECO:0007669"/>
    <property type="project" value="TreeGrafter"/>
</dbReference>
<dbReference type="InterPro" id="IPR045863">
    <property type="entry name" value="CorA_TM1_TM2"/>
</dbReference>
<keyword evidence="6 12" id="KW-0460">Magnesium</keyword>
<dbReference type="InterPro" id="IPR045861">
    <property type="entry name" value="CorA_cytoplasmic_dom"/>
</dbReference>
<accession>A0A1Y0EPH9</accession>
<evidence type="ECO:0000256" key="12">
    <source>
        <dbReference type="RuleBase" id="RU362010"/>
    </source>
</evidence>
<keyword evidence="9 12" id="KW-0472">Membrane</keyword>
<evidence type="ECO:0000256" key="1">
    <source>
        <dbReference type="ARBA" id="ARBA00004651"/>
    </source>
</evidence>
<keyword evidence="5 12" id="KW-0812">Transmembrane</keyword>
<evidence type="ECO:0000256" key="9">
    <source>
        <dbReference type="ARBA" id="ARBA00023136"/>
    </source>
</evidence>
<dbReference type="Proteomes" id="UP000196138">
    <property type="component" value="Chromosome"/>
</dbReference>
<gene>
    <name evidence="12" type="primary">corA</name>
    <name evidence="13" type="ORF">CCO03_11470</name>
</gene>
<reference evidence="13 14" key="1">
    <citation type="submission" date="2017-05" db="EMBL/GenBank/DDBJ databases">
        <authorList>
            <person name="Song R."/>
            <person name="Chenine A.L."/>
            <person name="Ruprecht R.M."/>
        </authorList>
    </citation>
    <scope>NUCLEOTIDE SEQUENCE [LARGE SCALE GENOMIC DNA]</scope>
    <source>
        <strain evidence="13 14">DSM 26136</strain>
    </source>
</reference>
<dbReference type="AlphaFoldDB" id="A0A1Y0EPH9"/>
<dbReference type="Gene3D" id="1.20.58.340">
    <property type="entry name" value="Magnesium transport protein CorA, transmembrane region"/>
    <property type="match status" value="2"/>
</dbReference>
<comment type="function">
    <text evidence="11">Mediates influx of magnesium ions. Alternates between open and closed states. Activated by low cytoplasmic Mg(2+) levels. Inactive when cytoplasmic Mg(2+) levels are high.</text>
</comment>
<dbReference type="PANTHER" id="PTHR46494:SF1">
    <property type="entry name" value="CORA FAMILY METAL ION TRANSPORTER (EUROFUNG)"/>
    <property type="match status" value="1"/>
</dbReference>
<comment type="subcellular location">
    <subcellularLocation>
        <location evidence="1">Cell membrane</location>
        <topology evidence="1">Multi-pass membrane protein</topology>
    </subcellularLocation>
    <subcellularLocation>
        <location evidence="12">Membrane</location>
        <topology evidence="12">Multi-pass membrane protein</topology>
    </subcellularLocation>
</comment>
<dbReference type="NCBIfam" id="TIGR00383">
    <property type="entry name" value="corA"/>
    <property type="match status" value="1"/>
</dbReference>
<evidence type="ECO:0000313" key="13">
    <source>
        <dbReference type="EMBL" id="ARU05219.1"/>
    </source>
</evidence>
<dbReference type="InterPro" id="IPR002523">
    <property type="entry name" value="MgTranspt_CorA/ZnTranspt_ZntB"/>
</dbReference>
<evidence type="ECO:0000256" key="10">
    <source>
        <dbReference type="ARBA" id="ARBA00034269"/>
    </source>
</evidence>
<evidence type="ECO:0000256" key="5">
    <source>
        <dbReference type="ARBA" id="ARBA00022692"/>
    </source>
</evidence>
<keyword evidence="3 12" id="KW-0813">Transport</keyword>
<dbReference type="EMBL" id="CP021455">
    <property type="protein sequence ID" value="ARU05219.1"/>
    <property type="molecule type" value="Genomic_DNA"/>
</dbReference>
<keyword evidence="4 12" id="KW-1003">Cell membrane</keyword>
<dbReference type="PANTHER" id="PTHR46494">
    <property type="entry name" value="CORA FAMILY METAL ION TRANSPORTER (EUROFUNG)"/>
    <property type="match status" value="1"/>
</dbReference>
<dbReference type="SUPFAM" id="SSF143865">
    <property type="entry name" value="CorA soluble domain-like"/>
    <property type="match status" value="1"/>
</dbReference>
<keyword evidence="14" id="KW-1185">Reference proteome</keyword>
<feature type="transmembrane region" description="Helical" evidence="12">
    <location>
        <begin position="267"/>
        <end position="286"/>
    </location>
</feature>
<dbReference type="GO" id="GO:0015087">
    <property type="term" value="F:cobalt ion transmembrane transporter activity"/>
    <property type="evidence" value="ECO:0007669"/>
    <property type="project" value="UniProtKB-UniRule"/>
</dbReference>
<keyword evidence="8 12" id="KW-0406">Ion transport</keyword>
<dbReference type="GO" id="GO:0050897">
    <property type="term" value="F:cobalt ion binding"/>
    <property type="evidence" value="ECO:0007669"/>
    <property type="project" value="TreeGrafter"/>
</dbReference>
<comment type="catalytic activity">
    <reaction evidence="10">
        <text>Mg(2+)(in) = Mg(2+)(out)</text>
        <dbReference type="Rhea" id="RHEA:29827"/>
        <dbReference type="ChEBI" id="CHEBI:18420"/>
    </reaction>
</comment>
<dbReference type="OrthoDB" id="9803416at2"/>
<proteinExistence type="inferred from homology"/>
<evidence type="ECO:0000256" key="11">
    <source>
        <dbReference type="ARBA" id="ARBA00045497"/>
    </source>
</evidence>
<evidence type="ECO:0000256" key="3">
    <source>
        <dbReference type="ARBA" id="ARBA00022448"/>
    </source>
</evidence>
<dbReference type="FunFam" id="1.20.58.340:FF:000004">
    <property type="entry name" value="Magnesium transport protein CorA"/>
    <property type="match status" value="1"/>
</dbReference>
<dbReference type="SUPFAM" id="SSF144083">
    <property type="entry name" value="Magnesium transport protein CorA, transmembrane region"/>
    <property type="match status" value="1"/>
</dbReference>
<dbReference type="InterPro" id="IPR004488">
    <property type="entry name" value="Mg/Co-transport_prot_CorA"/>
</dbReference>
<feature type="transmembrane region" description="Helical" evidence="12">
    <location>
        <begin position="298"/>
        <end position="316"/>
    </location>
</feature>
<evidence type="ECO:0000256" key="4">
    <source>
        <dbReference type="ARBA" id="ARBA00022475"/>
    </source>
</evidence>
<dbReference type="RefSeq" id="WP_087281159.1">
    <property type="nucleotide sequence ID" value="NZ_CP021455.1"/>
</dbReference>
<evidence type="ECO:0000256" key="2">
    <source>
        <dbReference type="ARBA" id="ARBA00009765"/>
    </source>
</evidence>
<dbReference type="GO" id="GO:0015095">
    <property type="term" value="F:magnesium ion transmembrane transporter activity"/>
    <property type="evidence" value="ECO:0007669"/>
    <property type="project" value="UniProtKB-UniRule"/>
</dbReference>
<dbReference type="Pfam" id="PF01544">
    <property type="entry name" value="CorA"/>
    <property type="match status" value="1"/>
</dbReference>
<evidence type="ECO:0000256" key="6">
    <source>
        <dbReference type="ARBA" id="ARBA00022842"/>
    </source>
</evidence>
<evidence type="ECO:0000256" key="7">
    <source>
        <dbReference type="ARBA" id="ARBA00022989"/>
    </source>
</evidence>
<keyword evidence="7 12" id="KW-1133">Transmembrane helix</keyword>
<name>A0A1Y0EPH9_9BURK</name>
<evidence type="ECO:0000256" key="8">
    <source>
        <dbReference type="ARBA" id="ARBA00023065"/>
    </source>
</evidence>
<sequence length="324" mass="36740">MLINCVAYEDGAKLADIATDQIGHYLARPGCFVWVALADATPAELEVMQQVFDLHELAVEDARNGHQRPKIEEYGQSLFAVLHLVEADPAQPDDVNLGEIDIFVGPNYILSVRNRSRQGFLGVRKRCEHEPELLKHGSGFVLYALMDAVVDRYFPVIETLEAELEDAEHQIFTQRAARDSIKRLYRLKQRVMVLKHAVAPLLEAAAKLHGGRVPQICSGSQHYFRDVNDHLVRINGLIESMRDTIATAMQVNLSMVAIEDNEVNKRLAAWAAIFAICTAFVGVWGMNFEFMPELKWRYGYPVALVLIGVVCAYVYWRFRRAKWL</sequence>
<dbReference type="KEGG" id="cser:CCO03_11470"/>
<comment type="similarity">
    <text evidence="2 12">Belongs to the CorA metal ion transporter (MIT) (TC 1.A.35) family.</text>
</comment>
<protein>
    <recommendedName>
        <fullName evidence="12">Magnesium transport protein CorA</fullName>
    </recommendedName>
</protein>
<dbReference type="CDD" id="cd12830">
    <property type="entry name" value="MtCorA-like"/>
    <property type="match status" value="1"/>
</dbReference>
<organism evidence="13 14">
    <name type="scientific">Comamonas serinivorans</name>
    <dbReference type="NCBI Taxonomy" id="1082851"/>
    <lineage>
        <taxon>Bacteria</taxon>
        <taxon>Pseudomonadati</taxon>
        <taxon>Pseudomonadota</taxon>
        <taxon>Betaproteobacteria</taxon>
        <taxon>Burkholderiales</taxon>
        <taxon>Comamonadaceae</taxon>
        <taxon>Comamonas</taxon>
    </lineage>
</organism>
<evidence type="ECO:0000313" key="14">
    <source>
        <dbReference type="Proteomes" id="UP000196138"/>
    </source>
</evidence>
<dbReference type="GO" id="GO:0005886">
    <property type="term" value="C:plasma membrane"/>
    <property type="evidence" value="ECO:0007669"/>
    <property type="project" value="UniProtKB-SubCell"/>
</dbReference>